<dbReference type="Gramene" id="MELO3C026117.2.1">
    <property type="protein sequence ID" value="MELO3C026117.2.1"/>
    <property type="gene ID" value="MELO3C026117.2"/>
</dbReference>
<organism evidence="17">
    <name type="scientific">Cucumis melo</name>
    <name type="common">Muskmelon</name>
    <dbReference type="NCBI Taxonomy" id="3656"/>
    <lineage>
        <taxon>Eukaryota</taxon>
        <taxon>Viridiplantae</taxon>
        <taxon>Streptophyta</taxon>
        <taxon>Embryophyta</taxon>
        <taxon>Tracheophyta</taxon>
        <taxon>Spermatophyta</taxon>
        <taxon>Magnoliopsida</taxon>
        <taxon>eudicotyledons</taxon>
        <taxon>Gunneridae</taxon>
        <taxon>Pentapetalae</taxon>
        <taxon>rosids</taxon>
        <taxon>fabids</taxon>
        <taxon>Cucurbitales</taxon>
        <taxon>Cucurbitaceae</taxon>
        <taxon>Benincaseae</taxon>
        <taxon>Cucumis</taxon>
    </lineage>
</organism>
<sequence>MNFVWFMKLFYETYIICFMLLEDPSSLTICKNNRISEEIPQRERGEGKRIEFSFAIYEWKTQTQSYILTLITFKPFNSILRFSPSLLFSVLKPLPTAGNTQTKKKTSLQNPKKANVPIAISLFLSPIPSKTLIPATPFPLFLQFDLFCFLPTFLGAVFLLVGGFFFSLFIFLLAFSMAAFSLHQRPKPPIVDGEDGDDINIDVYNAGTPIRYLSLDHVYSTTSPFVSTSGSSNVMSKKVKARRLVVNHFDDLNFKPPRLLHVYSRRRKKARHSSASSSMYDSLVEQVELGSTTVMESEACETDEMENGVDDHAEEFEVDRSPKNKKKRTDKFGCNELVKLEVDSSVIRAMNGPRLRDCRTPSNNNNNSGQRKKRNSSQISEKIMFKSPTAKRWVRLSFEDVDPKVYVGLQCKVYWPLDAQWYCGRVVGYNSETSSHHIEYEDGDREDLILSNEKVKFHISGEEMQTLNLNFGVDSVDSDAYDYNEMLVLAATLDDCLEPEPGDIVWAKLTGHAMWPAIIVDESLIGDRKGLRNISGGRTVPVQFFGTHDFARIKVKQAISFLKGLLSFFHQKCKKPHFMRSLEEAKMYLSEQKLPPSMLQLQNGIEVDDFASASGEEEGTTDSGEECLNEGGGMRCALNGYRASPFKVGDLEIISLGKIVKDSKYFQNDGSVWPEGYTAVRKFSSITDPNVCTLYRMEVLRDFESKFRPLFRVTLDNGEQFKGSSPSACWNKIYKRMKKIQHTSDACTESKGEFVFKSGSDMFGFSNPDVKKLIQGISKSGLSSSRFLSKVASKKYKDFPIGYRPVRVDWKDLDKCSVCHMDEIGETFSATSPSCHTDYLRLYGLFFVLFVWLLPVYMDVHARCYGELEPVDGVIWLCNLCRPGSPDCPPPCCLCPVIGGAMKPTTDGRWAHLACAIWIPETCLSDIKKMEPIDGLNRINKIRNLVLEDFSLRIVGSCYAASVGSLMELAFNLSYYTANGYRKRKFSWLKCARDYLTFCSNNTCYVAYHPLCARAAGLCVELEEDDRLHLLAADEDEEDQCIRLLSFCKKHRPPSNERLMAEDRIGQAGQQCSNYTPPCNPSGCARTVMEELKGLILLAIKIAYLWNLGEKGTTVSSTSPLLLTEPYNYFGRRGRKEPEAVAAASLKRLFVENQPYIASGKSGIHGFGIFAKHPHRAGDMVIEYTGEVVRPPIADRRERFIYNLLVIEGRGQTGRVVASELLCYYVEKFRGEVKESEFGLRSEKEQNSEKRQNVVLGELFLISKEWNFSCLAMDLAYYSNLLHQEGAGTYMFRIDDERVIDATRAGSIAHLINHSCEMLTFQFAFRFFSIDEQLACYCGYPRCRGVVNDTDEEERVSKLHNYHRMFAANLPLLRRSLEDLAFTSQRC</sequence>
<dbReference type="InterPro" id="IPR003616">
    <property type="entry name" value="Post-SET_dom"/>
</dbReference>
<dbReference type="Pfam" id="PF13832">
    <property type="entry name" value="zf-HC5HC2H_2"/>
    <property type="match status" value="1"/>
</dbReference>
<dbReference type="PROSITE" id="PS50868">
    <property type="entry name" value="POST_SET"/>
    <property type="match status" value="1"/>
</dbReference>
<dbReference type="Gene3D" id="3.30.160.360">
    <property type="match status" value="1"/>
</dbReference>
<feature type="domain" description="PHD-type" evidence="16">
    <location>
        <begin position="889"/>
        <end position="1052"/>
    </location>
</feature>
<evidence type="ECO:0000256" key="2">
    <source>
        <dbReference type="ARBA" id="ARBA00022603"/>
    </source>
</evidence>
<dbReference type="EnsemblPlants" id="MELO3C026117.2.1">
    <property type="protein sequence ID" value="MELO3C026117.2.1"/>
    <property type="gene ID" value="MELO3C026117.2"/>
</dbReference>
<dbReference type="SMART" id="SM00541">
    <property type="entry name" value="FYRN"/>
    <property type="match status" value="1"/>
</dbReference>
<dbReference type="SUPFAM" id="SSF63748">
    <property type="entry name" value="Tudor/PWWP/MBT"/>
    <property type="match status" value="1"/>
</dbReference>
<protein>
    <recommendedName>
        <fullName evidence="18">Histone-lysine N-methyltransferase ATX2</fullName>
    </recommendedName>
</protein>
<dbReference type="GO" id="GO:0000785">
    <property type="term" value="C:chromatin"/>
    <property type="evidence" value="ECO:0007669"/>
    <property type="project" value="TreeGrafter"/>
</dbReference>
<dbReference type="GO" id="GO:0140993">
    <property type="term" value="F:histone modifying activity"/>
    <property type="evidence" value="ECO:0007669"/>
    <property type="project" value="UniProtKB-ARBA"/>
</dbReference>
<feature type="region of interest" description="Disordered" evidence="10">
    <location>
        <begin position="352"/>
        <end position="381"/>
    </location>
</feature>
<keyword evidence="3" id="KW-0808">Transferase</keyword>
<dbReference type="SMART" id="SM00317">
    <property type="entry name" value="SET"/>
    <property type="match status" value="1"/>
</dbReference>
<evidence type="ECO:0000256" key="12">
    <source>
        <dbReference type="SAM" id="SignalP"/>
    </source>
</evidence>
<keyword evidence="6" id="KW-0863">Zinc-finger</keyword>
<keyword evidence="8" id="KW-0156">Chromatin regulator</keyword>
<keyword evidence="7" id="KW-0862">Zinc</keyword>
<keyword evidence="11" id="KW-0812">Transmembrane</keyword>
<dbReference type="PROSITE" id="PS51543">
    <property type="entry name" value="FYRC"/>
    <property type="match status" value="1"/>
</dbReference>
<keyword evidence="4" id="KW-0949">S-adenosyl-L-methionine</keyword>
<evidence type="ECO:0000259" key="14">
    <source>
        <dbReference type="PROSITE" id="PS50812"/>
    </source>
</evidence>
<evidence type="ECO:0008006" key="18">
    <source>
        <dbReference type="Google" id="ProtNLM"/>
    </source>
</evidence>
<dbReference type="PANTHER" id="PTHR13793">
    <property type="entry name" value="PHD FINGER PROTEINS"/>
    <property type="match status" value="1"/>
</dbReference>
<dbReference type="SMART" id="SM00333">
    <property type="entry name" value="TUDOR"/>
    <property type="match status" value="1"/>
</dbReference>
<dbReference type="InterPro" id="IPR002999">
    <property type="entry name" value="Tudor"/>
</dbReference>
<reference evidence="17" key="1">
    <citation type="submission" date="2023-03" db="UniProtKB">
        <authorList>
            <consortium name="EnsemblPlants"/>
        </authorList>
    </citation>
    <scope>IDENTIFICATION</scope>
</reference>
<evidence type="ECO:0000256" key="11">
    <source>
        <dbReference type="SAM" id="Phobius"/>
    </source>
</evidence>
<dbReference type="InterPro" id="IPR003889">
    <property type="entry name" value="FYrich_C"/>
</dbReference>
<dbReference type="InterPro" id="IPR047365">
    <property type="entry name" value="Tudor_AtPTM-like"/>
</dbReference>
<dbReference type="InterPro" id="IPR003888">
    <property type="entry name" value="FYrich_N"/>
</dbReference>
<feature type="signal peptide" evidence="12">
    <location>
        <begin position="1"/>
        <end position="17"/>
    </location>
</feature>
<dbReference type="GO" id="GO:0006357">
    <property type="term" value="P:regulation of transcription by RNA polymerase II"/>
    <property type="evidence" value="ECO:0007669"/>
    <property type="project" value="TreeGrafter"/>
</dbReference>
<dbReference type="Pfam" id="PF05964">
    <property type="entry name" value="FYRN"/>
    <property type="match status" value="1"/>
</dbReference>
<feature type="transmembrane region" description="Helical" evidence="11">
    <location>
        <begin position="153"/>
        <end position="180"/>
    </location>
</feature>
<keyword evidence="11" id="KW-1133">Transmembrane helix</keyword>
<dbReference type="PANTHER" id="PTHR13793:SF140">
    <property type="entry name" value="HISTONE-LYSINE N-METHYLTRANSFERASE ATX2"/>
    <property type="match status" value="1"/>
</dbReference>
<dbReference type="CDD" id="cd20142">
    <property type="entry name" value="PWWP_AtATX1-like"/>
    <property type="match status" value="1"/>
</dbReference>
<feature type="domain" description="SET" evidence="13">
    <location>
        <begin position="1155"/>
        <end position="1387"/>
    </location>
</feature>
<dbReference type="PROSITE" id="PS50812">
    <property type="entry name" value="PWWP"/>
    <property type="match status" value="1"/>
</dbReference>
<comment type="subcellular location">
    <subcellularLocation>
        <location evidence="1">Nucleus</location>
    </subcellularLocation>
</comment>
<evidence type="ECO:0000256" key="6">
    <source>
        <dbReference type="ARBA" id="ARBA00022771"/>
    </source>
</evidence>
<dbReference type="CDD" id="cd20404">
    <property type="entry name" value="Tudor_Agenet_AtEML-like"/>
    <property type="match status" value="1"/>
</dbReference>
<dbReference type="SMART" id="SM00542">
    <property type="entry name" value="FYRC"/>
    <property type="match status" value="1"/>
</dbReference>
<dbReference type="Pfam" id="PF00856">
    <property type="entry name" value="SET"/>
    <property type="match status" value="1"/>
</dbReference>
<feature type="chain" id="PRO_5039919941" description="Histone-lysine N-methyltransferase ATX2" evidence="12">
    <location>
        <begin position="18"/>
        <end position="1387"/>
    </location>
</feature>
<evidence type="ECO:0000259" key="16">
    <source>
        <dbReference type="PROSITE" id="PS51805"/>
    </source>
</evidence>
<evidence type="ECO:0000256" key="1">
    <source>
        <dbReference type="ARBA" id="ARBA00004123"/>
    </source>
</evidence>
<dbReference type="Gene3D" id="2.170.270.10">
    <property type="entry name" value="SET domain"/>
    <property type="match status" value="1"/>
</dbReference>
<dbReference type="SUPFAM" id="SSF82199">
    <property type="entry name" value="SET domain"/>
    <property type="match status" value="1"/>
</dbReference>
<dbReference type="InterPro" id="IPR000313">
    <property type="entry name" value="PWWP_dom"/>
</dbReference>
<dbReference type="Pfam" id="PF05965">
    <property type="entry name" value="FYRC"/>
    <property type="match status" value="1"/>
</dbReference>
<accession>A0A9I9E0I6</accession>
<keyword evidence="5" id="KW-0479">Metal-binding</keyword>
<evidence type="ECO:0000256" key="8">
    <source>
        <dbReference type="ARBA" id="ARBA00022853"/>
    </source>
</evidence>
<dbReference type="GO" id="GO:0048731">
    <property type="term" value="P:system development"/>
    <property type="evidence" value="ECO:0007669"/>
    <property type="project" value="UniProtKB-ARBA"/>
</dbReference>
<feature type="domain" description="Post-SET" evidence="15">
    <location>
        <begin position="1332"/>
        <end position="1348"/>
    </location>
</feature>
<dbReference type="Pfam" id="PF21743">
    <property type="entry name" value="PTM_DIR17_Tudor"/>
    <property type="match status" value="1"/>
</dbReference>
<evidence type="ECO:0000313" key="17">
    <source>
        <dbReference type="EnsemblPlants" id="MELO3C026117.2.1"/>
    </source>
</evidence>
<evidence type="ECO:0000256" key="3">
    <source>
        <dbReference type="ARBA" id="ARBA00022679"/>
    </source>
</evidence>
<evidence type="ECO:0000259" key="15">
    <source>
        <dbReference type="PROSITE" id="PS50868"/>
    </source>
</evidence>
<keyword evidence="9" id="KW-0539">Nucleus</keyword>
<keyword evidence="2" id="KW-0489">Methyltransferase</keyword>
<proteinExistence type="predicted"/>
<keyword evidence="12" id="KW-0732">Signal</keyword>
<dbReference type="GO" id="GO:0048188">
    <property type="term" value="C:Set1C/COMPASS complex"/>
    <property type="evidence" value="ECO:0007669"/>
    <property type="project" value="UniProtKB-ARBA"/>
</dbReference>
<dbReference type="GO" id="GO:0008168">
    <property type="term" value="F:methyltransferase activity"/>
    <property type="evidence" value="ECO:0007669"/>
    <property type="project" value="UniProtKB-KW"/>
</dbReference>
<dbReference type="PROSITE" id="PS51542">
    <property type="entry name" value="FYRN"/>
    <property type="match status" value="1"/>
</dbReference>
<dbReference type="PROSITE" id="PS50280">
    <property type="entry name" value="SET"/>
    <property type="match status" value="1"/>
</dbReference>
<dbReference type="Gene3D" id="2.30.30.140">
    <property type="match status" value="2"/>
</dbReference>
<keyword evidence="11" id="KW-0472">Membrane</keyword>
<evidence type="ECO:0000256" key="5">
    <source>
        <dbReference type="ARBA" id="ARBA00022723"/>
    </source>
</evidence>
<dbReference type="PROSITE" id="PS51805">
    <property type="entry name" value="EPHD"/>
    <property type="match status" value="1"/>
</dbReference>
<dbReference type="InterPro" id="IPR034732">
    <property type="entry name" value="EPHD"/>
</dbReference>
<dbReference type="GO" id="GO:0008270">
    <property type="term" value="F:zinc ion binding"/>
    <property type="evidence" value="ECO:0007669"/>
    <property type="project" value="UniProtKB-KW"/>
</dbReference>
<dbReference type="InterPro" id="IPR046341">
    <property type="entry name" value="SET_dom_sf"/>
</dbReference>
<feature type="compositionally biased region" description="Polar residues" evidence="10">
    <location>
        <begin position="360"/>
        <end position="369"/>
    </location>
</feature>
<evidence type="ECO:0000259" key="13">
    <source>
        <dbReference type="PROSITE" id="PS50280"/>
    </source>
</evidence>
<dbReference type="InterPro" id="IPR001214">
    <property type="entry name" value="SET_dom"/>
</dbReference>
<dbReference type="Pfam" id="PF00855">
    <property type="entry name" value="PWWP"/>
    <property type="match status" value="1"/>
</dbReference>
<name>A0A9I9E0I6_CUCME</name>
<dbReference type="GO" id="GO:0032259">
    <property type="term" value="P:methylation"/>
    <property type="evidence" value="ECO:0007669"/>
    <property type="project" value="UniProtKB-KW"/>
</dbReference>
<feature type="domain" description="PWWP" evidence="14">
    <location>
        <begin position="501"/>
        <end position="564"/>
    </location>
</feature>
<evidence type="ECO:0000256" key="9">
    <source>
        <dbReference type="ARBA" id="ARBA00023242"/>
    </source>
</evidence>
<dbReference type="SMART" id="SM00293">
    <property type="entry name" value="PWWP"/>
    <property type="match status" value="1"/>
</dbReference>
<dbReference type="InterPro" id="IPR050701">
    <property type="entry name" value="Histone_Mod_Regulator"/>
</dbReference>
<evidence type="ECO:0000256" key="4">
    <source>
        <dbReference type="ARBA" id="ARBA00022691"/>
    </source>
</evidence>
<evidence type="ECO:0000256" key="10">
    <source>
        <dbReference type="SAM" id="MobiDB-lite"/>
    </source>
</evidence>
<evidence type="ECO:0000256" key="7">
    <source>
        <dbReference type="ARBA" id="ARBA00022833"/>
    </source>
</evidence>